<dbReference type="InterPro" id="IPR018247">
    <property type="entry name" value="EF_Hand_1_Ca_BS"/>
</dbReference>
<evidence type="ECO:0000259" key="1">
    <source>
        <dbReference type="Pfam" id="PF00656"/>
    </source>
</evidence>
<dbReference type="SUPFAM" id="SSF52129">
    <property type="entry name" value="Caspase-like"/>
    <property type="match status" value="1"/>
</dbReference>
<evidence type="ECO:0000313" key="3">
    <source>
        <dbReference type="Proteomes" id="UP001157733"/>
    </source>
</evidence>
<accession>A0ABN8VVS9</accession>
<keyword evidence="3" id="KW-1185">Reference proteome</keyword>
<gene>
    <name evidence="2" type="ORF">NSPWAT_0079</name>
</gene>
<dbReference type="InterPro" id="IPR013783">
    <property type="entry name" value="Ig-like_fold"/>
</dbReference>
<dbReference type="InterPro" id="IPR029030">
    <property type="entry name" value="Caspase-like_dom_sf"/>
</dbReference>
<dbReference type="Gene3D" id="3.40.50.1460">
    <property type="match status" value="1"/>
</dbReference>
<dbReference type="Pfam" id="PF00656">
    <property type="entry name" value="Peptidase_C14"/>
    <property type="match status" value="1"/>
</dbReference>
<reference evidence="2 3" key="1">
    <citation type="submission" date="2022-09" db="EMBL/GenBank/DDBJ databases">
        <authorList>
            <person name="Kop L."/>
        </authorList>
    </citation>
    <scope>NUCLEOTIDE SEQUENCE [LARGE SCALE GENOMIC DNA]</scope>
    <source>
        <strain evidence="2 3">347</strain>
    </source>
</reference>
<proteinExistence type="predicted"/>
<protein>
    <recommendedName>
        <fullName evidence="1">Peptidase C14 caspase domain-containing protein</fullName>
    </recommendedName>
</protein>
<evidence type="ECO:0000313" key="2">
    <source>
        <dbReference type="EMBL" id="CAI2716939.1"/>
    </source>
</evidence>
<organism evidence="2 3">
    <name type="scientific">Nitrospina watsonii</name>
    <dbReference type="NCBI Taxonomy" id="1323948"/>
    <lineage>
        <taxon>Bacteria</taxon>
        <taxon>Pseudomonadati</taxon>
        <taxon>Nitrospinota/Tectimicrobiota group</taxon>
        <taxon>Nitrospinota</taxon>
        <taxon>Nitrospinia</taxon>
        <taxon>Nitrospinales</taxon>
        <taxon>Nitrospinaceae</taxon>
        <taxon>Nitrospina</taxon>
    </lineage>
</organism>
<dbReference type="EMBL" id="OX336137">
    <property type="protein sequence ID" value="CAI2716939.1"/>
    <property type="molecule type" value="Genomic_DNA"/>
</dbReference>
<dbReference type="Proteomes" id="UP001157733">
    <property type="component" value="Chromosome"/>
</dbReference>
<dbReference type="PROSITE" id="PS00018">
    <property type="entry name" value="EF_HAND_1"/>
    <property type="match status" value="1"/>
</dbReference>
<name>A0ABN8VVS9_9BACT</name>
<sequence length="531" mass="57724">MKTLVLPFKQVFLIHLALVLISGCMLQPKTTKLNEAFDLPPAQVAEILEQTLNKKDYAFSKETISPDHIVYSIEVGAAIGVGEQWLGYGSNTQVVVTITKGSNNKTNIVAAAGKNLSGQDPYVATRNVLDALKLDIRQTQPAPSKMVSTQIPATGNSDERGPKITILSPTFDFKTNKSKILLTGNVISSSKVKDIQILVNGKPLTETRGIAVVKAEKGGTFTHNIDLQDGENIIIVNVTEKNGKVGQRVIKGIRTARGTFQPKELAGAFKGQRWAVIVGVSRYENSRKGIPNLRYADADARMFYEFLKSPQGGGFADDHIIFLENENATLPKLKSALFDFLGKAIREDLVVVYFAGHGAPDPLNTSNLFLLTHDTDPDQMRSTAFPMWDLQTALARFIPSERVVVLVDACHSAGVGDVATRNIGDENVINRYLLELSKAGKGRAIFTASESGELSHESPEWGGGHGVFTWFMLEGLKGSADSDSDGVVSLGEMIDYTSEQVRRATKSSQHPDTSGYFDRNLPMAVLNTPGS</sequence>
<feature type="domain" description="Peptidase C14 caspase" evidence="1">
    <location>
        <begin position="273"/>
        <end position="514"/>
    </location>
</feature>
<dbReference type="InterPro" id="IPR011600">
    <property type="entry name" value="Pept_C14_caspase"/>
</dbReference>
<dbReference type="Gene3D" id="2.60.40.10">
    <property type="entry name" value="Immunoglobulins"/>
    <property type="match status" value="1"/>
</dbReference>